<evidence type="ECO:0000256" key="3">
    <source>
        <dbReference type="RuleBase" id="RU000363"/>
    </source>
</evidence>
<organism evidence="5 6">
    <name type="scientific">Solimonas fluminis</name>
    <dbReference type="NCBI Taxonomy" id="2086571"/>
    <lineage>
        <taxon>Bacteria</taxon>
        <taxon>Pseudomonadati</taxon>
        <taxon>Pseudomonadota</taxon>
        <taxon>Gammaproteobacteria</taxon>
        <taxon>Nevskiales</taxon>
        <taxon>Nevskiaceae</taxon>
        <taxon>Solimonas</taxon>
    </lineage>
</organism>
<sequence>MTERSGLHYVSRVTRRIFAAMSAASSPIQSFIGKTVVITGASSGIGAEAARQLARRDAVVCLIARREEELRAVQAEIQAEGGEAHIYPTDLADPKSVDACCEKLLAEHERIDVLVNNAGRSIRRPLIESVGRMHDFERTMQINYFAAVRMTLNLLPRFRQQGHGHVVNVSSVAALMSTPRFAAYLASKAALDAFTRSMRIELAEHGIDATTINYPLVKTAMTEPTKVYKYLPQMEVADAAGWILDAIARRPARRTTPLATGFLLATSAVPGPALKLFAEFYKRRLEKAQQKMRTDQAG</sequence>
<dbReference type="PANTHER" id="PTHR44196">
    <property type="entry name" value="DEHYDROGENASE/REDUCTASE SDR FAMILY MEMBER 7B"/>
    <property type="match status" value="1"/>
</dbReference>
<accession>A0A2S5TL85</accession>
<dbReference type="PRINTS" id="PR00081">
    <property type="entry name" value="GDHRDH"/>
</dbReference>
<comment type="similarity">
    <text evidence="1 3">Belongs to the short-chain dehydrogenases/reductases (SDR) family.</text>
</comment>
<dbReference type="Pfam" id="PF00106">
    <property type="entry name" value="adh_short"/>
    <property type="match status" value="1"/>
</dbReference>
<dbReference type="SMART" id="SM00822">
    <property type="entry name" value="PKS_KR"/>
    <property type="match status" value="1"/>
</dbReference>
<proteinExistence type="inferred from homology"/>
<dbReference type="PIRSF" id="PIRSF000126">
    <property type="entry name" value="11-beta-HSD1"/>
    <property type="match status" value="1"/>
</dbReference>
<dbReference type="InterPro" id="IPR036291">
    <property type="entry name" value="NAD(P)-bd_dom_sf"/>
</dbReference>
<dbReference type="SUPFAM" id="SSF51735">
    <property type="entry name" value="NAD(P)-binding Rossmann-fold domains"/>
    <property type="match status" value="1"/>
</dbReference>
<evidence type="ECO:0000313" key="6">
    <source>
        <dbReference type="Proteomes" id="UP000238220"/>
    </source>
</evidence>
<dbReference type="EMBL" id="PSNW01000001">
    <property type="protein sequence ID" value="PPE75743.1"/>
    <property type="molecule type" value="Genomic_DNA"/>
</dbReference>
<dbReference type="GO" id="GO:0016491">
    <property type="term" value="F:oxidoreductase activity"/>
    <property type="evidence" value="ECO:0007669"/>
    <property type="project" value="UniProtKB-KW"/>
</dbReference>
<evidence type="ECO:0000259" key="4">
    <source>
        <dbReference type="SMART" id="SM00822"/>
    </source>
</evidence>
<keyword evidence="6" id="KW-1185">Reference proteome</keyword>
<dbReference type="PRINTS" id="PR00080">
    <property type="entry name" value="SDRFAMILY"/>
</dbReference>
<evidence type="ECO:0000313" key="5">
    <source>
        <dbReference type="EMBL" id="PPE75743.1"/>
    </source>
</evidence>
<dbReference type="OrthoDB" id="9810734at2"/>
<dbReference type="GO" id="GO:0016020">
    <property type="term" value="C:membrane"/>
    <property type="evidence" value="ECO:0007669"/>
    <property type="project" value="TreeGrafter"/>
</dbReference>
<keyword evidence="2" id="KW-0560">Oxidoreductase</keyword>
<dbReference type="Gene3D" id="3.40.50.720">
    <property type="entry name" value="NAD(P)-binding Rossmann-like Domain"/>
    <property type="match status" value="1"/>
</dbReference>
<dbReference type="PANTHER" id="PTHR44196:SF1">
    <property type="entry name" value="DEHYDROGENASE_REDUCTASE SDR FAMILY MEMBER 7B"/>
    <property type="match status" value="1"/>
</dbReference>
<dbReference type="Proteomes" id="UP000238220">
    <property type="component" value="Unassembled WGS sequence"/>
</dbReference>
<comment type="caution">
    <text evidence="5">The sequence shown here is derived from an EMBL/GenBank/DDBJ whole genome shotgun (WGS) entry which is preliminary data.</text>
</comment>
<dbReference type="AlphaFoldDB" id="A0A2S5TL85"/>
<dbReference type="InterPro" id="IPR002347">
    <property type="entry name" value="SDR_fam"/>
</dbReference>
<gene>
    <name evidence="5" type="ORF">C3942_02290</name>
</gene>
<reference evidence="5 6" key="1">
    <citation type="submission" date="2018-02" db="EMBL/GenBank/DDBJ databases">
        <title>Genome sequencing of Solimonas sp. HR-BB.</title>
        <authorList>
            <person name="Lee Y."/>
            <person name="Jeon C.O."/>
        </authorList>
    </citation>
    <scope>NUCLEOTIDE SEQUENCE [LARGE SCALE GENOMIC DNA]</scope>
    <source>
        <strain evidence="5 6">HR-BB</strain>
    </source>
</reference>
<evidence type="ECO:0000256" key="1">
    <source>
        <dbReference type="ARBA" id="ARBA00006484"/>
    </source>
</evidence>
<evidence type="ECO:0000256" key="2">
    <source>
        <dbReference type="ARBA" id="ARBA00023002"/>
    </source>
</evidence>
<feature type="domain" description="Ketoreductase" evidence="4">
    <location>
        <begin position="34"/>
        <end position="220"/>
    </location>
</feature>
<dbReference type="CDD" id="cd05233">
    <property type="entry name" value="SDR_c"/>
    <property type="match status" value="1"/>
</dbReference>
<dbReference type="InterPro" id="IPR057326">
    <property type="entry name" value="KR_dom"/>
</dbReference>
<name>A0A2S5TL85_9GAMM</name>
<protein>
    <submittedName>
        <fullName evidence="5">Short-chain dehydrogenase</fullName>
    </submittedName>
</protein>